<evidence type="ECO:0000256" key="6">
    <source>
        <dbReference type="PROSITE-ProRule" id="PRU00175"/>
    </source>
</evidence>
<evidence type="ECO:0000313" key="9">
    <source>
        <dbReference type="EMBL" id="KAK9151778.1"/>
    </source>
</evidence>
<feature type="transmembrane region" description="Helical" evidence="7">
    <location>
        <begin position="47"/>
        <end position="67"/>
    </location>
</feature>
<evidence type="ECO:0000256" key="4">
    <source>
        <dbReference type="ARBA" id="ARBA00022833"/>
    </source>
</evidence>
<evidence type="ECO:0000259" key="8">
    <source>
        <dbReference type="PROSITE" id="PS50089"/>
    </source>
</evidence>
<dbReference type="SMART" id="SM00184">
    <property type="entry name" value="RING"/>
    <property type="match status" value="1"/>
</dbReference>
<protein>
    <recommendedName>
        <fullName evidence="8">RING-type domain-containing protein</fullName>
    </recommendedName>
</protein>
<keyword evidence="5 7" id="KW-0472">Membrane</keyword>
<sequence>MGGLVVKVLLMVLRRSLVAGFTCIFAVGGAVVGTITGAMTGHTTESGLFRGAGIGAVAGAVVAIELFESLINGDSLTKIGIFGSLLNGKIFREWVSPAMLKAYQWQVGGLETSYGEISDIYDIEGPKGLSHSVIKKLPEFHINKTVDFNGEKINCTICLQDFKEGDEARRMLNCRHFFHLACIDEWLVRQGTCPICREDV</sequence>
<name>A0AAP0PPB5_9MAGN</name>
<dbReference type="Proteomes" id="UP001420932">
    <property type="component" value="Unassembled WGS sequence"/>
</dbReference>
<evidence type="ECO:0000256" key="5">
    <source>
        <dbReference type="ARBA" id="ARBA00023136"/>
    </source>
</evidence>
<dbReference type="Pfam" id="PF13639">
    <property type="entry name" value="zf-RING_2"/>
    <property type="match status" value="1"/>
</dbReference>
<evidence type="ECO:0000256" key="1">
    <source>
        <dbReference type="ARBA" id="ARBA00004370"/>
    </source>
</evidence>
<dbReference type="PANTHER" id="PTHR46151">
    <property type="entry name" value="NEP1-INTERACTING PROTEIN-LIKE 2"/>
    <property type="match status" value="1"/>
</dbReference>
<keyword evidence="3 6" id="KW-0863">Zinc-finger</keyword>
<evidence type="ECO:0000313" key="10">
    <source>
        <dbReference type="Proteomes" id="UP001420932"/>
    </source>
</evidence>
<organism evidence="9 10">
    <name type="scientific">Stephania yunnanensis</name>
    <dbReference type="NCBI Taxonomy" id="152371"/>
    <lineage>
        <taxon>Eukaryota</taxon>
        <taxon>Viridiplantae</taxon>
        <taxon>Streptophyta</taxon>
        <taxon>Embryophyta</taxon>
        <taxon>Tracheophyta</taxon>
        <taxon>Spermatophyta</taxon>
        <taxon>Magnoliopsida</taxon>
        <taxon>Ranunculales</taxon>
        <taxon>Menispermaceae</taxon>
        <taxon>Menispermoideae</taxon>
        <taxon>Cissampelideae</taxon>
        <taxon>Stephania</taxon>
    </lineage>
</organism>
<keyword evidence="4" id="KW-0862">Zinc</keyword>
<feature type="domain" description="RING-type" evidence="8">
    <location>
        <begin position="155"/>
        <end position="197"/>
    </location>
</feature>
<dbReference type="PROSITE" id="PS50089">
    <property type="entry name" value="ZF_RING_2"/>
    <property type="match status" value="1"/>
</dbReference>
<dbReference type="CDD" id="cd16461">
    <property type="entry name" value="RING-H2_EL5-like"/>
    <property type="match status" value="1"/>
</dbReference>
<dbReference type="Gene3D" id="3.30.40.10">
    <property type="entry name" value="Zinc/RING finger domain, C3HC4 (zinc finger)"/>
    <property type="match status" value="1"/>
</dbReference>
<proteinExistence type="predicted"/>
<dbReference type="InterPro" id="IPR001841">
    <property type="entry name" value="Znf_RING"/>
</dbReference>
<keyword evidence="10" id="KW-1185">Reference proteome</keyword>
<accession>A0AAP0PPB5</accession>
<keyword evidence="2" id="KW-0479">Metal-binding</keyword>
<dbReference type="GO" id="GO:0008270">
    <property type="term" value="F:zinc ion binding"/>
    <property type="evidence" value="ECO:0007669"/>
    <property type="project" value="UniProtKB-KW"/>
</dbReference>
<evidence type="ECO:0000256" key="7">
    <source>
        <dbReference type="SAM" id="Phobius"/>
    </source>
</evidence>
<evidence type="ECO:0000256" key="3">
    <source>
        <dbReference type="ARBA" id="ARBA00022771"/>
    </source>
</evidence>
<gene>
    <name evidence="9" type="ORF">Syun_010087</name>
</gene>
<dbReference type="InterPro" id="IPR013083">
    <property type="entry name" value="Znf_RING/FYVE/PHD"/>
</dbReference>
<comment type="subcellular location">
    <subcellularLocation>
        <location evidence="1">Membrane</location>
    </subcellularLocation>
</comment>
<dbReference type="AlphaFoldDB" id="A0AAP0PPB5"/>
<comment type="caution">
    <text evidence="9">The sequence shown here is derived from an EMBL/GenBank/DDBJ whole genome shotgun (WGS) entry which is preliminary data.</text>
</comment>
<dbReference type="PANTHER" id="PTHR46151:SF12">
    <property type="entry name" value="RING_U-BOX SUPERFAMILY PROTEIN"/>
    <property type="match status" value="1"/>
</dbReference>
<dbReference type="GO" id="GO:0016020">
    <property type="term" value="C:membrane"/>
    <property type="evidence" value="ECO:0007669"/>
    <property type="project" value="UniProtKB-SubCell"/>
</dbReference>
<feature type="transmembrane region" description="Helical" evidence="7">
    <location>
        <begin position="12"/>
        <end position="35"/>
    </location>
</feature>
<evidence type="ECO:0000256" key="2">
    <source>
        <dbReference type="ARBA" id="ARBA00022723"/>
    </source>
</evidence>
<keyword evidence="7" id="KW-1133">Transmembrane helix</keyword>
<reference evidence="9 10" key="1">
    <citation type="submission" date="2024-01" db="EMBL/GenBank/DDBJ databases">
        <title>Genome assemblies of Stephania.</title>
        <authorList>
            <person name="Yang L."/>
        </authorList>
    </citation>
    <scope>NUCLEOTIDE SEQUENCE [LARGE SCALE GENOMIC DNA]</scope>
    <source>
        <strain evidence="9">YNDBR</strain>
        <tissue evidence="9">Leaf</tissue>
    </source>
</reference>
<keyword evidence="7" id="KW-0812">Transmembrane</keyword>
<dbReference type="EMBL" id="JBBNAF010000004">
    <property type="protein sequence ID" value="KAK9151778.1"/>
    <property type="molecule type" value="Genomic_DNA"/>
</dbReference>
<dbReference type="SUPFAM" id="SSF57850">
    <property type="entry name" value="RING/U-box"/>
    <property type="match status" value="1"/>
</dbReference>